<proteinExistence type="predicted"/>
<protein>
    <submittedName>
        <fullName evidence="1">Uncharacterized protein</fullName>
    </submittedName>
</protein>
<name>A0A397TX30_9GLOM</name>
<evidence type="ECO:0000313" key="1">
    <source>
        <dbReference type="EMBL" id="RIB01971.1"/>
    </source>
</evidence>
<keyword evidence="2" id="KW-1185">Reference proteome</keyword>
<organism evidence="1 2">
    <name type="scientific">Gigaspora rosea</name>
    <dbReference type="NCBI Taxonomy" id="44941"/>
    <lineage>
        <taxon>Eukaryota</taxon>
        <taxon>Fungi</taxon>
        <taxon>Fungi incertae sedis</taxon>
        <taxon>Mucoromycota</taxon>
        <taxon>Glomeromycotina</taxon>
        <taxon>Glomeromycetes</taxon>
        <taxon>Diversisporales</taxon>
        <taxon>Gigasporaceae</taxon>
        <taxon>Gigaspora</taxon>
    </lineage>
</organism>
<dbReference type="AlphaFoldDB" id="A0A397TX30"/>
<gene>
    <name evidence="1" type="ORF">C2G38_2229170</name>
</gene>
<reference evidence="1 2" key="1">
    <citation type="submission" date="2018-06" db="EMBL/GenBank/DDBJ databases">
        <title>Comparative genomics reveals the genomic features of Rhizophagus irregularis, R. cerebriforme, R. diaphanum and Gigaspora rosea, and their symbiotic lifestyle signature.</title>
        <authorList>
            <person name="Morin E."/>
            <person name="San Clemente H."/>
            <person name="Chen E.C.H."/>
            <person name="De La Providencia I."/>
            <person name="Hainaut M."/>
            <person name="Kuo A."/>
            <person name="Kohler A."/>
            <person name="Murat C."/>
            <person name="Tang N."/>
            <person name="Roy S."/>
            <person name="Loubradou J."/>
            <person name="Henrissat B."/>
            <person name="Grigoriev I.V."/>
            <person name="Corradi N."/>
            <person name="Roux C."/>
            <person name="Martin F.M."/>
        </authorList>
    </citation>
    <scope>NUCLEOTIDE SEQUENCE [LARGE SCALE GENOMIC DNA]</scope>
    <source>
        <strain evidence="1 2">DAOM 194757</strain>
    </source>
</reference>
<dbReference type="OrthoDB" id="2483447at2759"/>
<dbReference type="EMBL" id="QKWP01002866">
    <property type="protein sequence ID" value="RIB01971.1"/>
    <property type="molecule type" value="Genomic_DNA"/>
</dbReference>
<accession>A0A397TX30</accession>
<comment type="caution">
    <text evidence="1">The sequence shown here is derived from an EMBL/GenBank/DDBJ whole genome shotgun (WGS) entry which is preliminary data.</text>
</comment>
<sequence>MKFSVAQPENLGFHYLNLFKEEVWEEVAEFAGANPSAQDVCSATLHRTESLATHKIKPTKIDVAKTFDIEAEKYYDEIIIYCLATMRLTPR</sequence>
<dbReference type="Proteomes" id="UP000266673">
    <property type="component" value="Unassembled WGS sequence"/>
</dbReference>
<evidence type="ECO:0000313" key="2">
    <source>
        <dbReference type="Proteomes" id="UP000266673"/>
    </source>
</evidence>